<proteinExistence type="predicted"/>
<gene>
    <name evidence="2" type="ORF">TM448A01148_0007</name>
    <name evidence="3" type="ORF">TM448B01063_0005</name>
</gene>
<dbReference type="InterPro" id="IPR009225">
    <property type="entry name" value="Phage_head_completion_GpL"/>
</dbReference>
<dbReference type="AlphaFoldDB" id="A0A6H1ZMJ1"/>
<name>A0A6H1ZMJ1_9ZZZZ</name>
<evidence type="ECO:0000313" key="2">
    <source>
        <dbReference type="EMBL" id="QJA48774.1"/>
    </source>
</evidence>
<dbReference type="EMBL" id="MT144697">
    <property type="protein sequence ID" value="QJH97686.1"/>
    <property type="molecule type" value="Genomic_DNA"/>
</dbReference>
<organism evidence="2">
    <name type="scientific">viral metagenome</name>
    <dbReference type="NCBI Taxonomy" id="1070528"/>
    <lineage>
        <taxon>unclassified sequences</taxon>
        <taxon>metagenomes</taxon>
        <taxon>organismal metagenomes</taxon>
    </lineage>
</organism>
<evidence type="ECO:0000256" key="1">
    <source>
        <dbReference type="SAM" id="MobiDB-lite"/>
    </source>
</evidence>
<accession>A0A6H1ZMJ1</accession>
<dbReference type="EMBL" id="MT144102">
    <property type="protein sequence ID" value="QJA48774.1"/>
    <property type="molecule type" value="Genomic_DNA"/>
</dbReference>
<dbReference type="GO" id="GO:0019069">
    <property type="term" value="P:viral capsid assembly"/>
    <property type="evidence" value="ECO:0007669"/>
    <property type="project" value="InterPro"/>
</dbReference>
<dbReference type="Pfam" id="PF05926">
    <property type="entry name" value="Phage_GPL"/>
    <property type="match status" value="1"/>
</dbReference>
<sequence>MSGFVAQPPTSPPAPDPADQVAGDAFWPPVSITQFRDGYVIASAVTDTRVRDALRGGMLHVRRELRAWKAAHVLAGATELAAIDDETIDGEPAAELLYRRAVCSVAAADIVETHNEVSATLDGRDRAEEQKTAADELRRAATHAVRDILGVTRTTVELI</sequence>
<feature type="region of interest" description="Disordered" evidence="1">
    <location>
        <begin position="1"/>
        <end position="22"/>
    </location>
</feature>
<reference evidence="2" key="1">
    <citation type="submission" date="2020-03" db="EMBL/GenBank/DDBJ databases">
        <title>The deep terrestrial virosphere.</title>
        <authorList>
            <person name="Holmfeldt K."/>
            <person name="Nilsson E."/>
            <person name="Simone D."/>
            <person name="Lopez-Fernandez M."/>
            <person name="Wu X."/>
            <person name="de Brujin I."/>
            <person name="Lundin D."/>
            <person name="Andersson A."/>
            <person name="Bertilsson S."/>
            <person name="Dopson M."/>
        </authorList>
    </citation>
    <scope>NUCLEOTIDE SEQUENCE</scope>
    <source>
        <strain evidence="2">TM448A01148</strain>
        <strain evidence="3">TM448B01063</strain>
    </source>
</reference>
<protein>
    <submittedName>
        <fullName evidence="2">Putative head completion protein</fullName>
    </submittedName>
</protein>
<evidence type="ECO:0000313" key="3">
    <source>
        <dbReference type="EMBL" id="QJH97686.1"/>
    </source>
</evidence>